<dbReference type="PANTHER" id="PTHR21115:SF0">
    <property type="entry name" value="GH06117P-RELATED"/>
    <property type="match status" value="1"/>
</dbReference>
<accession>A0A182RXL2</accession>
<evidence type="ECO:0000313" key="2">
    <source>
        <dbReference type="EnsemblMetazoa" id="AFUN011030-PA"/>
    </source>
</evidence>
<dbReference type="PANTHER" id="PTHR21115">
    <property type="entry name" value="GH06117P-RELATED"/>
    <property type="match status" value="1"/>
</dbReference>
<name>A0A182RXL2_ANOFN</name>
<evidence type="ECO:0000259" key="1">
    <source>
        <dbReference type="Pfam" id="PF16013"/>
    </source>
</evidence>
<dbReference type="InterPro" id="IPR031962">
    <property type="entry name" value="DUF4781"/>
</dbReference>
<dbReference type="VEuPathDB" id="VectorBase:AFUN011030"/>
<feature type="domain" description="DUF4781" evidence="1">
    <location>
        <begin position="114"/>
        <end position="354"/>
    </location>
</feature>
<dbReference type="EnsemblMetazoa" id="AFUN011030-RA">
    <property type="protein sequence ID" value="AFUN011030-PA"/>
    <property type="gene ID" value="AFUN011030"/>
</dbReference>
<dbReference type="Pfam" id="PF16013">
    <property type="entry name" value="DUF4781"/>
    <property type="match status" value="1"/>
</dbReference>
<protein>
    <submittedName>
        <fullName evidence="2">DUF4781 domain-containing protein</fullName>
    </submittedName>
</protein>
<reference evidence="2" key="1">
    <citation type="submission" date="2020-05" db="UniProtKB">
        <authorList>
            <consortium name="EnsemblMetazoa"/>
        </authorList>
    </citation>
    <scope>IDENTIFICATION</scope>
    <source>
        <strain evidence="2">FUMOZ</strain>
    </source>
</reference>
<dbReference type="VEuPathDB" id="VectorBase:AFUN2_005926"/>
<dbReference type="AlphaFoldDB" id="A0A182RXL2"/>
<dbReference type="STRING" id="62324.A0A182RXL2"/>
<sequence length="856" mass="96737">MAEAQIARIMHDSLHRGVERDEADLLRFAQKEEFFIAKNKSYAVNLLAFALGQLPQNIQNFDQFERCDLLTDRKLHDSLAALVHRMPTLQFQFIPLVLLIEDRLEPLFLLRVQKASNSTECVYLDLTQRKYERFEEFLTNNKFPPCTLWYPKDGLLRYKRRTSDSLMLVIDSCKVKNTGTMWQDIAVAGSAVALLLSFTPLSATVGMPLVLACSATSSGISAVELVDSYKHENVTAVARRAVALAFNLTTFASAGLTAVCRIEKLRKMLPAEKLLQLERAEKILKGTMRGASTGSCVTALIGTVGGWQQLPNAEWIELAAMLCFAYREQFSETVAIRLIDMMQRNGVFKFFKQLCPNVPHHILSSKLEGLNFNKFLPLVTDYLKENVHFTVDDNFTTIYLFGYELQFSNMFSINWEQLKMLLLFVQKSTTSLISQRGKAKMSQLDVNNVVQLLQTVAQLPTYLVKLDDYITLGRGHRFSFATIGAFLTATNLERIPLLEQLASLTPEQTEVLNILRESQRISGGDRELFKWLGQHTTGSYRTALLALISVAEAQRQMVPEQTSPIEFTGKRITVSSLLGFYAEDFLKLSERSRTVLLRDERFLRLCYNADKLLLDRANKVWMCTCSNAAAIENLETVGLLEQLIVRVGTSSANLPPAACVLDYALDFSNTTVSQVYYSIVSAWKQFNVPLDKRMLHARFQLLMNDAQSLGMARYYDLPVPHNDDWAVNDEQVITLSRNALLKLDDTVENPNCSFRFGPLERAACWLELFPLLRNEVVRKRLIRTIITLVTNGTGAVLKSNDNNYSYYGATNMRIVMFATHKDKVLVEVIIPSAAETRLRVSFYMCGNTMCSMGAGS</sequence>
<proteinExistence type="predicted"/>
<organism evidence="2">
    <name type="scientific">Anopheles funestus</name>
    <name type="common">African malaria mosquito</name>
    <dbReference type="NCBI Taxonomy" id="62324"/>
    <lineage>
        <taxon>Eukaryota</taxon>
        <taxon>Metazoa</taxon>
        <taxon>Ecdysozoa</taxon>
        <taxon>Arthropoda</taxon>
        <taxon>Hexapoda</taxon>
        <taxon>Insecta</taxon>
        <taxon>Pterygota</taxon>
        <taxon>Neoptera</taxon>
        <taxon>Endopterygota</taxon>
        <taxon>Diptera</taxon>
        <taxon>Nematocera</taxon>
        <taxon>Culicoidea</taxon>
        <taxon>Culicidae</taxon>
        <taxon>Anophelinae</taxon>
        <taxon>Anopheles</taxon>
    </lineage>
</organism>